<evidence type="ECO:0000256" key="1">
    <source>
        <dbReference type="ARBA" id="ARBA00000085"/>
    </source>
</evidence>
<dbReference type="InterPro" id="IPR005467">
    <property type="entry name" value="His_kinase_dom"/>
</dbReference>
<keyword evidence="7" id="KW-0472">Membrane</keyword>
<dbReference type="Gene3D" id="3.30.565.10">
    <property type="entry name" value="Histidine kinase-like ATPase, C-terminal domain"/>
    <property type="match status" value="1"/>
</dbReference>
<keyword evidence="7" id="KW-1133">Transmembrane helix</keyword>
<evidence type="ECO:0000256" key="6">
    <source>
        <dbReference type="ARBA" id="ARBA00023012"/>
    </source>
</evidence>
<dbReference type="InterPro" id="IPR036890">
    <property type="entry name" value="HATPase_C_sf"/>
</dbReference>
<dbReference type="AlphaFoldDB" id="A0A3S7UUY2"/>
<dbReference type="InterPro" id="IPR050980">
    <property type="entry name" value="2C_sensor_his_kinase"/>
</dbReference>
<accession>A0A3S7UUY2</accession>
<protein>
    <recommendedName>
        <fullName evidence="2">histidine kinase</fullName>
        <ecNumber evidence="2">2.7.13.3</ecNumber>
    </recommendedName>
</protein>
<feature type="domain" description="Histidine kinase" evidence="8">
    <location>
        <begin position="113"/>
        <end position="321"/>
    </location>
</feature>
<evidence type="ECO:0000256" key="5">
    <source>
        <dbReference type="ARBA" id="ARBA00022777"/>
    </source>
</evidence>
<dbReference type="EMBL" id="MH908878">
    <property type="protein sequence ID" value="AYM52560.1"/>
    <property type="molecule type" value="Genomic_DNA"/>
</dbReference>
<organism evidence="9">
    <name type="scientific">Aetherobacter rufus</name>
    <dbReference type="NCBI Taxonomy" id="888831"/>
    <lineage>
        <taxon>Bacteria</taxon>
        <taxon>Pseudomonadati</taxon>
        <taxon>Myxococcota</taxon>
        <taxon>Polyangia</taxon>
        <taxon>Polyangiales</taxon>
        <taxon>Polyangiaceae</taxon>
        <taxon>Aetherobacter</taxon>
    </lineage>
</organism>
<keyword evidence="4" id="KW-0808">Transferase</keyword>
<evidence type="ECO:0000313" key="9">
    <source>
        <dbReference type="EMBL" id="AYM52560.1"/>
    </source>
</evidence>
<dbReference type="SUPFAM" id="SSF55874">
    <property type="entry name" value="ATPase domain of HSP90 chaperone/DNA topoisomerase II/histidine kinase"/>
    <property type="match status" value="1"/>
</dbReference>
<dbReference type="Pfam" id="PF02518">
    <property type="entry name" value="HATPase_c"/>
    <property type="match status" value="1"/>
</dbReference>
<dbReference type="SMART" id="SM00387">
    <property type="entry name" value="HATPase_c"/>
    <property type="match status" value="1"/>
</dbReference>
<dbReference type="GO" id="GO:0004673">
    <property type="term" value="F:protein histidine kinase activity"/>
    <property type="evidence" value="ECO:0007669"/>
    <property type="project" value="UniProtKB-EC"/>
</dbReference>
<dbReference type="InterPro" id="IPR003594">
    <property type="entry name" value="HATPase_dom"/>
</dbReference>
<keyword evidence="5" id="KW-0418">Kinase</keyword>
<dbReference type="EC" id="2.7.13.3" evidence="2"/>
<keyword evidence="7" id="KW-0812">Transmembrane</keyword>
<reference evidence="9" key="1">
    <citation type="journal article" date="2018" name="J. Ind. Microbiol. Biotechnol.">
        <title>Genome mining reveals uncommon alkylpyrones as type III PKS products from myxobacteria.</title>
        <authorList>
            <person name="Hug J.J."/>
            <person name="Panter F."/>
            <person name="Krug D."/>
            <person name="Muller R."/>
        </authorList>
    </citation>
    <scope>NUCLEOTIDE SEQUENCE</scope>
    <source>
        <strain evidence="9">MSr9331</strain>
    </source>
</reference>
<evidence type="ECO:0000259" key="8">
    <source>
        <dbReference type="PROSITE" id="PS50109"/>
    </source>
</evidence>
<dbReference type="InterPro" id="IPR004358">
    <property type="entry name" value="Sig_transdc_His_kin-like_C"/>
</dbReference>
<proteinExistence type="predicted"/>
<dbReference type="PANTHER" id="PTHR44936">
    <property type="entry name" value="SENSOR PROTEIN CREC"/>
    <property type="match status" value="1"/>
</dbReference>
<evidence type="ECO:0000256" key="2">
    <source>
        <dbReference type="ARBA" id="ARBA00012438"/>
    </source>
</evidence>
<comment type="catalytic activity">
    <reaction evidence="1">
        <text>ATP + protein L-histidine = ADP + protein N-phospho-L-histidine.</text>
        <dbReference type="EC" id="2.7.13.3"/>
    </reaction>
</comment>
<keyword evidence="6" id="KW-0902">Two-component regulatory system</keyword>
<dbReference type="PROSITE" id="PS50109">
    <property type="entry name" value="HIS_KIN"/>
    <property type="match status" value="1"/>
</dbReference>
<keyword evidence="3" id="KW-0597">Phosphoprotein</keyword>
<feature type="transmembrane region" description="Helical" evidence="7">
    <location>
        <begin position="57"/>
        <end position="77"/>
    </location>
</feature>
<evidence type="ECO:0000256" key="3">
    <source>
        <dbReference type="ARBA" id="ARBA00022553"/>
    </source>
</evidence>
<dbReference type="PRINTS" id="PR00344">
    <property type="entry name" value="BCTRLSENSOR"/>
</dbReference>
<evidence type="ECO:0000256" key="4">
    <source>
        <dbReference type="ARBA" id="ARBA00022679"/>
    </source>
</evidence>
<name>A0A3S7UUY2_9BACT</name>
<dbReference type="GO" id="GO:0000160">
    <property type="term" value="P:phosphorelay signal transduction system"/>
    <property type="evidence" value="ECO:0007669"/>
    <property type="project" value="UniProtKB-KW"/>
</dbReference>
<sequence>MAAMARSDPADHRGLAARVLCGLVAGALYVAIDSWFDTRFQYGPSLRLHALALVHRVIDFVLPLVAGALSGLAVHYLRLRAAVAAAERERADELHGHLHKVERDQAVWVIAASLLHEVRTPIHALGLLLDEIDALPAAAEAERAALMERARAQSDRLLAHLGALKSLPAARRPELPRLDLGALVGRFARDAARLGDPDPIRIVATPEPGVAACANATYVQIILENLVENSVDALRARGGPGSIAIEVAREGDRAVVRVRDDGPGLEAEAAAALFEPLHSTKARGLGIGLAIARALARAMQGDLVLEQSAPATFRLELGIEIEIESEVTT</sequence>
<evidence type="ECO:0000256" key="7">
    <source>
        <dbReference type="SAM" id="Phobius"/>
    </source>
</evidence>
<dbReference type="PANTHER" id="PTHR44936:SF9">
    <property type="entry name" value="SENSOR PROTEIN CREC"/>
    <property type="match status" value="1"/>
</dbReference>
<feature type="transmembrane region" description="Helical" evidence="7">
    <location>
        <begin position="15"/>
        <end position="36"/>
    </location>
</feature>